<organism evidence="8 9">
    <name type="scientific">Nicotiana attenuata</name>
    <name type="common">Coyote tobacco</name>
    <dbReference type="NCBI Taxonomy" id="49451"/>
    <lineage>
        <taxon>Eukaryota</taxon>
        <taxon>Viridiplantae</taxon>
        <taxon>Streptophyta</taxon>
        <taxon>Embryophyta</taxon>
        <taxon>Tracheophyta</taxon>
        <taxon>Spermatophyta</taxon>
        <taxon>Magnoliopsida</taxon>
        <taxon>eudicotyledons</taxon>
        <taxon>Gunneridae</taxon>
        <taxon>Pentapetalae</taxon>
        <taxon>asterids</taxon>
        <taxon>lamiids</taxon>
        <taxon>Solanales</taxon>
        <taxon>Solanaceae</taxon>
        <taxon>Nicotianoideae</taxon>
        <taxon>Nicotianeae</taxon>
        <taxon>Nicotiana</taxon>
    </lineage>
</organism>
<dbReference type="OMA" id="AWFEAAS"/>
<evidence type="ECO:0000313" key="9">
    <source>
        <dbReference type="Proteomes" id="UP000187609"/>
    </source>
</evidence>
<feature type="transmembrane region" description="Helical" evidence="7">
    <location>
        <begin position="474"/>
        <end position="492"/>
    </location>
</feature>
<dbReference type="Proteomes" id="UP000187609">
    <property type="component" value="Unassembled WGS sequence"/>
</dbReference>
<evidence type="ECO:0000256" key="7">
    <source>
        <dbReference type="SAM" id="Phobius"/>
    </source>
</evidence>
<dbReference type="STRING" id="49451.A0A1J6HSP0"/>
<reference evidence="8" key="1">
    <citation type="submission" date="2016-11" db="EMBL/GenBank/DDBJ databases">
        <title>The genome of Nicotiana attenuata.</title>
        <authorList>
            <person name="Xu S."/>
            <person name="Brockmoeller T."/>
            <person name="Gaquerel E."/>
            <person name="Navarro A."/>
            <person name="Kuhl H."/>
            <person name="Gase K."/>
            <person name="Ling Z."/>
            <person name="Zhou W."/>
            <person name="Kreitzer C."/>
            <person name="Stanke M."/>
            <person name="Tang H."/>
            <person name="Lyons E."/>
            <person name="Pandey P."/>
            <person name="Pandey S.P."/>
            <person name="Timmermann B."/>
            <person name="Baldwin I.T."/>
        </authorList>
    </citation>
    <scope>NUCLEOTIDE SEQUENCE [LARGE SCALE GENOMIC DNA]</scope>
    <source>
        <strain evidence="8">UT</strain>
    </source>
</reference>
<evidence type="ECO:0000256" key="1">
    <source>
        <dbReference type="ARBA" id="ARBA00004478"/>
    </source>
</evidence>
<feature type="transmembrane region" description="Helical" evidence="7">
    <location>
        <begin position="38"/>
        <end position="55"/>
    </location>
</feature>
<sequence>MSTLGNSPLPITTSPTATATSATNRHRFSLSKWKGAKPIPLAISLAIGLLFRFTVPKPHQLSTIASQLLAIFLTTICGLILSPLPVGAWAFLSLTIAVITKTITFVATFAAFTNEVIWLIVVSFFSSRGFIKTGLGDRVALCFVSWLGKDTLGLSYGLALSEAAISSAIPSTTARAGGIFLPIIKSLAVSADSHPKDHSSRKLGAYLIQTQLQASNSSSALFLTAAANNLLCLKLAEGLGVKTSSKWLTWFKVSSIPAIISLLASPTILYKIFPPEMKNTPDAPLMARRKLEQMGPIKSDQWVMMIVMLVTVSLWISGSDVKRSLLRCLLHSLSLAGILQQTEETQSRALSEEVFVLFQSDVKRSSFCFNREHSVKLREALGLASGITAMLGLSLLLAFGILTWDDCLSEKSAWDTLAWFGVLIGMATQLTTLGVVAWMSNVVANFLNSLSLHWFGAFCILLGTYYFIHDLFASQTAHVAALYPAFLGMCLASKIPNLLATLLLGYFSNLFGALTHYSSGQAAVYYGAGYVELRDVFKMGITIALINIAIWGLVGLAGGRFLAFTKTEISK</sequence>
<feature type="transmembrane region" description="Helical" evidence="7">
    <location>
        <begin position="499"/>
        <end position="519"/>
    </location>
</feature>
<dbReference type="EMBL" id="MJEQ01037194">
    <property type="protein sequence ID" value="OIS95933.1"/>
    <property type="molecule type" value="Genomic_DNA"/>
</dbReference>
<dbReference type="SMR" id="A0A1J6HSP0"/>
<feature type="transmembrane region" description="Helical" evidence="7">
    <location>
        <begin position="103"/>
        <end position="125"/>
    </location>
</feature>
<comment type="caution">
    <text evidence="8">The sequence shown here is derived from an EMBL/GenBank/DDBJ whole genome shotgun (WGS) entry which is preliminary data.</text>
</comment>
<dbReference type="Gramene" id="OIS95933">
    <property type="protein sequence ID" value="OIS95933"/>
    <property type="gene ID" value="A4A49_05703"/>
</dbReference>
<name>A0A1J6HSP0_NICAT</name>
<protein>
    <submittedName>
        <fullName evidence="8">Dicarboxylate transporter 2.2, chloroplastic</fullName>
    </submittedName>
</protein>
<evidence type="ECO:0000256" key="4">
    <source>
        <dbReference type="ARBA" id="ARBA00022780"/>
    </source>
</evidence>
<proteinExistence type="inferred from homology"/>
<dbReference type="AlphaFoldDB" id="A0A1J6HSP0"/>
<gene>
    <name evidence="8" type="primary">DIT2-2_0</name>
    <name evidence="8" type="ORF">A4A49_05703</name>
</gene>
<feature type="transmembrane region" description="Helical" evidence="7">
    <location>
        <begin position="539"/>
        <end position="563"/>
    </location>
</feature>
<evidence type="ECO:0000256" key="5">
    <source>
        <dbReference type="ARBA" id="ARBA00022989"/>
    </source>
</evidence>
<accession>A0A1J6HSP0</accession>
<dbReference type="InterPro" id="IPR001898">
    <property type="entry name" value="SLC13A/DASS"/>
</dbReference>
<keyword evidence="6 7" id="KW-0472">Membrane</keyword>
<feature type="transmembrane region" description="Helical" evidence="7">
    <location>
        <begin position="380"/>
        <end position="404"/>
    </location>
</feature>
<evidence type="ECO:0000256" key="2">
    <source>
        <dbReference type="ARBA" id="ARBA00007349"/>
    </source>
</evidence>
<dbReference type="PANTHER" id="PTHR42826">
    <property type="entry name" value="DICARBOXYLATE TRANSPORTER 2.1, CHLOROPLASTIC"/>
    <property type="match status" value="1"/>
</dbReference>
<dbReference type="GO" id="GO:0009706">
    <property type="term" value="C:chloroplast inner membrane"/>
    <property type="evidence" value="ECO:0007669"/>
    <property type="project" value="UniProtKB-SubCell"/>
</dbReference>
<keyword evidence="4" id="KW-0934">Plastid</keyword>
<comment type="subcellular location">
    <subcellularLocation>
        <location evidence="1">Plastid</location>
        <location evidence="1">Chloroplast inner membrane</location>
        <topology evidence="1">Multi-pass membrane protein</topology>
    </subcellularLocation>
</comment>
<dbReference type="NCBIfam" id="TIGR00785">
    <property type="entry name" value="dass"/>
    <property type="match status" value="1"/>
</dbReference>
<dbReference type="Pfam" id="PF00939">
    <property type="entry name" value="Na_sulph_symp"/>
    <property type="match status" value="1"/>
</dbReference>
<keyword evidence="4" id="KW-1001">Plastid inner membrane</keyword>
<feature type="transmembrane region" description="Helical" evidence="7">
    <location>
        <begin position="301"/>
        <end position="317"/>
    </location>
</feature>
<feature type="transmembrane region" description="Helical" evidence="7">
    <location>
        <begin position="250"/>
        <end position="273"/>
    </location>
</feature>
<comment type="similarity">
    <text evidence="2">Belongs to the SLC13A/DASS transporter (TC 2.A.47) family. DIT1 subfamily.</text>
</comment>
<dbReference type="InterPro" id="IPR030676">
    <property type="entry name" value="CitT-rel"/>
</dbReference>
<evidence type="ECO:0000256" key="3">
    <source>
        <dbReference type="ARBA" id="ARBA00022692"/>
    </source>
</evidence>
<feature type="transmembrane region" description="Helical" evidence="7">
    <location>
        <begin position="67"/>
        <end position="91"/>
    </location>
</feature>
<feature type="transmembrane region" description="Helical" evidence="7">
    <location>
        <begin position="450"/>
        <end position="468"/>
    </location>
</feature>
<evidence type="ECO:0000256" key="6">
    <source>
        <dbReference type="ARBA" id="ARBA00023136"/>
    </source>
</evidence>
<dbReference type="GO" id="GO:0015140">
    <property type="term" value="F:malate transmembrane transporter activity"/>
    <property type="evidence" value="ECO:0007669"/>
    <property type="project" value="UniProtKB-ARBA"/>
</dbReference>
<evidence type="ECO:0000313" key="8">
    <source>
        <dbReference type="EMBL" id="OIS95933.1"/>
    </source>
</evidence>
<keyword evidence="5 7" id="KW-1133">Transmembrane helix</keyword>
<keyword evidence="3 7" id="KW-0812">Transmembrane</keyword>
<keyword evidence="9" id="KW-1185">Reference proteome</keyword>
<feature type="transmembrane region" description="Helical" evidence="7">
    <location>
        <begin position="416"/>
        <end position="438"/>
    </location>
</feature>